<dbReference type="InterPro" id="IPR029071">
    <property type="entry name" value="Ubiquitin-like_domsf"/>
</dbReference>
<organism evidence="4 5">
    <name type="scientific">Schistosoma japonicum</name>
    <name type="common">Blood fluke</name>
    <dbReference type="NCBI Taxonomy" id="6182"/>
    <lineage>
        <taxon>Eukaryota</taxon>
        <taxon>Metazoa</taxon>
        <taxon>Spiralia</taxon>
        <taxon>Lophotrochozoa</taxon>
        <taxon>Platyhelminthes</taxon>
        <taxon>Trematoda</taxon>
        <taxon>Digenea</taxon>
        <taxon>Strigeidida</taxon>
        <taxon>Schistosomatoidea</taxon>
        <taxon>Schistosomatidae</taxon>
        <taxon>Schistosoma</taxon>
    </lineage>
</organism>
<dbReference type="PROSITE" id="PS50200">
    <property type="entry name" value="RA"/>
    <property type="match status" value="1"/>
</dbReference>
<dbReference type="Pfam" id="PF00788">
    <property type="entry name" value="RA"/>
    <property type="match status" value="1"/>
</dbReference>
<dbReference type="Pfam" id="PF16517">
    <property type="entry name" value="Nore1-SARAH"/>
    <property type="match status" value="1"/>
</dbReference>
<accession>A0A4Z2DST2</accession>
<gene>
    <name evidence="4" type="ORF">EWB00_008734</name>
</gene>
<dbReference type="PROSITE" id="PS50951">
    <property type="entry name" value="SARAH"/>
    <property type="match status" value="1"/>
</dbReference>
<feature type="domain" description="Ras-associating" evidence="2">
    <location>
        <begin position="420"/>
        <end position="510"/>
    </location>
</feature>
<evidence type="ECO:0000256" key="1">
    <source>
        <dbReference type="SAM" id="MobiDB-lite"/>
    </source>
</evidence>
<dbReference type="Gene3D" id="1.20.5.110">
    <property type="match status" value="1"/>
</dbReference>
<feature type="compositionally biased region" description="Low complexity" evidence="1">
    <location>
        <begin position="745"/>
        <end position="761"/>
    </location>
</feature>
<evidence type="ECO:0000313" key="4">
    <source>
        <dbReference type="EMBL" id="TNN19498.1"/>
    </source>
</evidence>
<keyword evidence="5" id="KW-1185">Reference proteome</keyword>
<dbReference type="OrthoDB" id="74314at2759"/>
<name>A0A4Z2DST2_SCHJA</name>
<dbReference type="EMBL" id="SKCS01000049">
    <property type="protein sequence ID" value="TNN19498.1"/>
    <property type="molecule type" value="Genomic_DNA"/>
</dbReference>
<proteinExistence type="predicted"/>
<protein>
    <submittedName>
        <fullName evidence="4">Ras association domain-containing protein</fullName>
    </submittedName>
</protein>
<feature type="compositionally biased region" description="Acidic residues" evidence="1">
    <location>
        <begin position="337"/>
        <end position="349"/>
    </location>
</feature>
<feature type="region of interest" description="Disordered" evidence="1">
    <location>
        <begin position="723"/>
        <end position="761"/>
    </location>
</feature>
<evidence type="ECO:0000259" key="3">
    <source>
        <dbReference type="PROSITE" id="PS50951"/>
    </source>
</evidence>
<comment type="caution">
    <text evidence="4">The sequence shown here is derived from an EMBL/GenBank/DDBJ whole genome shotgun (WGS) entry which is preliminary data.</text>
</comment>
<dbReference type="Gene3D" id="3.10.20.90">
    <property type="entry name" value="Phosphatidylinositol 3-kinase Catalytic Subunit, Chain A, domain 1"/>
    <property type="match status" value="1"/>
</dbReference>
<feature type="compositionally biased region" description="Basic and acidic residues" evidence="1">
    <location>
        <begin position="624"/>
        <end position="637"/>
    </location>
</feature>
<feature type="region of interest" description="Disordered" evidence="1">
    <location>
        <begin position="329"/>
        <end position="352"/>
    </location>
</feature>
<dbReference type="AlphaFoldDB" id="A0A4Z2DST2"/>
<dbReference type="PANTHER" id="PTHR22738">
    <property type="entry name" value="RASSF"/>
    <property type="match status" value="1"/>
</dbReference>
<feature type="region of interest" description="Disordered" evidence="1">
    <location>
        <begin position="620"/>
        <end position="657"/>
    </location>
</feature>
<dbReference type="PANTHER" id="PTHR22738:SF10">
    <property type="entry name" value="RAS ASSOCIATION DOMAIN-CONTAINING PROTEIN 1 HOMOLOG"/>
    <property type="match status" value="1"/>
</dbReference>
<reference evidence="4 5" key="1">
    <citation type="submission" date="2019-03" db="EMBL/GenBank/DDBJ databases">
        <title>An improved genome assembly of the fluke Schistosoma japonicum.</title>
        <authorList>
            <person name="Hu W."/>
            <person name="Luo F."/>
            <person name="Yin M."/>
            <person name="Mo X."/>
            <person name="Sun C."/>
            <person name="Wu Q."/>
            <person name="Zhu B."/>
            <person name="Xiang M."/>
            <person name="Wang J."/>
            <person name="Wang Y."/>
            <person name="Zhang T."/>
            <person name="Xu B."/>
            <person name="Zheng H."/>
            <person name="Feng Z."/>
        </authorList>
    </citation>
    <scope>NUCLEOTIDE SEQUENCE [LARGE SCALE GENOMIC DNA]</scope>
    <source>
        <strain evidence="4">HuSjv2</strain>
        <tissue evidence="4">Worms</tissue>
    </source>
</reference>
<dbReference type="InterPro" id="IPR011524">
    <property type="entry name" value="SARAH_dom"/>
</dbReference>
<dbReference type="STRING" id="6182.A0A4Z2DST2"/>
<dbReference type="CDD" id="cd21885">
    <property type="entry name" value="SARAH_RASSF1-like"/>
    <property type="match status" value="1"/>
</dbReference>
<feature type="compositionally biased region" description="Polar residues" evidence="1">
    <location>
        <begin position="639"/>
        <end position="652"/>
    </location>
</feature>
<dbReference type="SMART" id="SM00314">
    <property type="entry name" value="RA"/>
    <property type="match status" value="1"/>
</dbReference>
<dbReference type="InterPro" id="IPR000159">
    <property type="entry name" value="RA_dom"/>
</dbReference>
<dbReference type="SUPFAM" id="SSF54236">
    <property type="entry name" value="Ubiquitin-like"/>
    <property type="match status" value="1"/>
</dbReference>
<dbReference type="Proteomes" id="UP000311919">
    <property type="component" value="Unassembled WGS sequence"/>
</dbReference>
<evidence type="ECO:0000259" key="2">
    <source>
        <dbReference type="PROSITE" id="PS50200"/>
    </source>
</evidence>
<feature type="domain" description="SARAH" evidence="3">
    <location>
        <begin position="512"/>
        <end position="559"/>
    </location>
</feature>
<dbReference type="GO" id="GO:0007165">
    <property type="term" value="P:signal transduction"/>
    <property type="evidence" value="ECO:0007669"/>
    <property type="project" value="InterPro"/>
</dbReference>
<dbReference type="InterPro" id="IPR033614">
    <property type="entry name" value="RASSF1-6"/>
</dbReference>
<evidence type="ECO:0000313" key="5">
    <source>
        <dbReference type="Proteomes" id="UP000311919"/>
    </source>
</evidence>
<sequence>MTRIYDKVESTVFELSASLENDSTDCVPCEGILANNHLTSESDISPHDTSLNDLNEMNSPVENLIDHVPSERFAPQSIPSSLGQHTFTTTDCSTQLDVSAKMDCGTPTKLKVESLLPPTLSRRATDCYKSKKSVGVKLVTRHSFLCGNKPNVCLAYDFSSLDKEAIRDRGIFVRHLSPSLNELQNTSEPLQSTNLISDISNFDTLVLSNERSISKLEVSDIGLASVIQTTQEFIRTKPKRSFQTHLLSSTTLPLIPMVVGPRSVLPWSSDRLKQLVQIFSMNEFGLQAANLTGADSCDCEGQVRVHINLLRPIQMLLTARPASIFDVVSSKSGERNDDSEDDEDEDEDVSNGIENDQCLRLTQCENDNNYSTVSHSFIPTANIPNLPSNVDRVYKAERNIIGSHHRLCRTASKVSTFRLPRGSTKVLHVRLSTTAQMVICALLDRFGIQDNPQKFALYEHTIEGDQKVSVRKLFDDESPLGLLFKWADQDPDNFNNTLGVKRLVLQENETGDIEWTTFSLSELYTFLGILNREESDYRRRIELKYEIRKKEIKRLMELHNNKLKSLDMSKHDQFDSNISNGTSVITEQCENEIVTNQSFRNSESNVYCCTDSMSAPVSPTLFRKRNEQIDSKDEKASSPRVSNSPDSCSSPEATLHPNTIKHGLLSNVVSTLPRTPTSKISEISNSNKLPSIFKTFSNFKAKKAVLAQQKRLAKIEKARVKAEQQKEQVKGHSHSPWKWRGFGTLSPSSSSSLSPHLPSHQ</sequence>